<evidence type="ECO:0000259" key="19">
    <source>
        <dbReference type="PROSITE" id="PS50002"/>
    </source>
</evidence>
<feature type="region of interest" description="Disordered" evidence="18">
    <location>
        <begin position="1011"/>
        <end position="1050"/>
    </location>
</feature>
<feature type="region of interest" description="Disordered" evidence="18">
    <location>
        <begin position="159"/>
        <end position="194"/>
    </location>
</feature>
<dbReference type="Pfam" id="PF12052">
    <property type="entry name" value="VGCC_beta4Aa_N"/>
    <property type="match status" value="1"/>
</dbReference>
<dbReference type="GO" id="GO:0042383">
    <property type="term" value="C:sarcolemma"/>
    <property type="evidence" value="ECO:0007669"/>
    <property type="project" value="UniProtKB-SubCell"/>
</dbReference>
<feature type="region of interest" description="Disordered" evidence="18">
    <location>
        <begin position="1"/>
        <end position="60"/>
    </location>
</feature>
<evidence type="ECO:0000256" key="5">
    <source>
        <dbReference type="ARBA" id="ARBA00022448"/>
    </source>
</evidence>
<feature type="compositionally biased region" description="Polar residues" evidence="18">
    <location>
        <begin position="590"/>
        <end position="605"/>
    </location>
</feature>
<dbReference type="PRINTS" id="PR01626">
    <property type="entry name" value="LCACHANNELB"/>
</dbReference>
<evidence type="ECO:0000256" key="13">
    <source>
        <dbReference type="ARBA" id="ARBA00023136"/>
    </source>
</evidence>
<feature type="compositionally biased region" description="Low complexity" evidence="18">
    <location>
        <begin position="25"/>
        <end position="35"/>
    </location>
</feature>
<feature type="compositionally biased region" description="Polar residues" evidence="18">
    <location>
        <begin position="652"/>
        <end position="667"/>
    </location>
</feature>
<evidence type="ECO:0000256" key="1">
    <source>
        <dbReference type="ARBA" id="ARBA00004278"/>
    </source>
</evidence>
<feature type="compositionally biased region" description="Polar residues" evidence="18">
    <location>
        <begin position="621"/>
        <end position="636"/>
    </location>
</feature>
<evidence type="ECO:0000256" key="12">
    <source>
        <dbReference type="ARBA" id="ARBA00023065"/>
    </source>
</evidence>
<evidence type="ECO:0000256" key="15">
    <source>
        <dbReference type="ARBA" id="ARBA00030525"/>
    </source>
</evidence>
<evidence type="ECO:0000256" key="11">
    <source>
        <dbReference type="ARBA" id="ARBA00022882"/>
    </source>
</evidence>
<keyword evidence="6" id="KW-1003">Cell membrane</keyword>
<evidence type="ECO:0000256" key="17">
    <source>
        <dbReference type="PROSITE-ProRule" id="PRU00192"/>
    </source>
</evidence>
<feature type="compositionally biased region" description="Polar residues" evidence="18">
    <location>
        <begin position="528"/>
        <end position="543"/>
    </location>
</feature>
<dbReference type="InterPro" id="IPR005443">
    <property type="entry name" value="VDCC_L_b1su"/>
</dbReference>
<dbReference type="SUPFAM" id="SSF50044">
    <property type="entry name" value="SH3-domain"/>
    <property type="match status" value="1"/>
</dbReference>
<dbReference type="InterPro" id="IPR027417">
    <property type="entry name" value="P-loop_NTPase"/>
</dbReference>
<feature type="compositionally biased region" description="Acidic residues" evidence="18">
    <location>
        <begin position="1019"/>
        <end position="1028"/>
    </location>
</feature>
<feature type="region of interest" description="Disordered" evidence="18">
    <location>
        <begin position="212"/>
        <end position="231"/>
    </location>
</feature>
<feature type="compositionally biased region" description="Polar residues" evidence="18">
    <location>
        <begin position="373"/>
        <end position="388"/>
    </location>
</feature>
<evidence type="ECO:0000313" key="21">
    <source>
        <dbReference type="Proteomes" id="UP000289886"/>
    </source>
</evidence>
<dbReference type="AlphaFoldDB" id="A0A444U9N2"/>
<keyword evidence="11" id="KW-0851">Voltage-gated channel</keyword>
<evidence type="ECO:0000256" key="8">
    <source>
        <dbReference type="ARBA" id="ARBA00022568"/>
    </source>
</evidence>
<evidence type="ECO:0000256" key="9">
    <source>
        <dbReference type="ARBA" id="ARBA00022673"/>
    </source>
</evidence>
<accession>A0A444U9N2</accession>
<protein>
    <recommendedName>
        <fullName evidence="3">Voltage-dependent L-type calcium channel subunit beta-1</fullName>
    </recommendedName>
    <alternativeName>
        <fullName evidence="15">Calcium channel voltage-dependent subunit beta 1</fullName>
    </alternativeName>
</protein>
<keyword evidence="14" id="KW-0407">Ion channel</keyword>
<dbReference type="GO" id="GO:0005245">
    <property type="term" value="F:voltage-gated calcium channel activity"/>
    <property type="evidence" value="ECO:0007669"/>
    <property type="project" value="InterPro"/>
</dbReference>
<feature type="compositionally biased region" description="Polar residues" evidence="18">
    <location>
        <begin position="36"/>
        <end position="53"/>
    </location>
</feature>
<proteinExistence type="inferred from homology"/>
<feature type="compositionally biased region" description="Polar residues" evidence="18">
    <location>
        <begin position="404"/>
        <end position="419"/>
    </location>
</feature>
<dbReference type="InterPro" id="IPR036028">
    <property type="entry name" value="SH3-like_dom_sf"/>
</dbReference>
<organism evidence="20 21">
    <name type="scientific">Acipenser ruthenus</name>
    <name type="common">Sterlet sturgeon</name>
    <dbReference type="NCBI Taxonomy" id="7906"/>
    <lineage>
        <taxon>Eukaryota</taxon>
        <taxon>Metazoa</taxon>
        <taxon>Chordata</taxon>
        <taxon>Craniata</taxon>
        <taxon>Vertebrata</taxon>
        <taxon>Euteleostomi</taxon>
        <taxon>Actinopterygii</taxon>
        <taxon>Chondrostei</taxon>
        <taxon>Acipenseriformes</taxon>
        <taxon>Acipenseridae</taxon>
        <taxon>Acipenser</taxon>
    </lineage>
</organism>
<feature type="compositionally biased region" description="Polar residues" evidence="18">
    <location>
        <begin position="559"/>
        <end position="574"/>
    </location>
</feature>
<keyword evidence="7" id="KW-0597">Phosphoprotein</keyword>
<dbReference type="PRINTS" id="PR01627">
    <property type="entry name" value="LCACHANNELB1"/>
</dbReference>
<dbReference type="Pfam" id="PF00625">
    <property type="entry name" value="Guanylate_kin"/>
    <property type="match status" value="2"/>
</dbReference>
<comment type="similarity">
    <text evidence="2">Belongs to the calcium channel beta subunit family.</text>
</comment>
<evidence type="ECO:0000256" key="7">
    <source>
        <dbReference type="ARBA" id="ARBA00022553"/>
    </source>
</evidence>
<feature type="compositionally biased region" description="Polar residues" evidence="18">
    <location>
        <begin position="435"/>
        <end position="450"/>
    </location>
</feature>
<name>A0A444U9N2_ACIRT</name>
<evidence type="ECO:0000256" key="2">
    <source>
        <dbReference type="ARBA" id="ARBA00010836"/>
    </source>
</evidence>
<dbReference type="InterPro" id="IPR000584">
    <property type="entry name" value="VDCC_L_bsu"/>
</dbReference>
<evidence type="ECO:0000313" key="20">
    <source>
        <dbReference type="EMBL" id="RXM31876.1"/>
    </source>
</evidence>
<dbReference type="SUPFAM" id="SSF52540">
    <property type="entry name" value="P-loop containing nucleoside triphosphate hydrolases"/>
    <property type="match status" value="2"/>
</dbReference>
<comment type="subcellular location">
    <subcellularLocation>
        <location evidence="1">Cell membrane</location>
        <location evidence="1">Sarcolemma</location>
        <topology evidence="1">Peripheral membrane protein</topology>
        <orientation evidence="1">Cytoplasmic side</orientation>
    </subcellularLocation>
</comment>
<evidence type="ECO:0000256" key="16">
    <source>
        <dbReference type="ARBA" id="ARBA00045982"/>
    </source>
</evidence>
<feature type="region of interest" description="Disordered" evidence="18">
    <location>
        <begin position="950"/>
        <end position="972"/>
    </location>
</feature>
<dbReference type="PROSITE" id="PS50002">
    <property type="entry name" value="SH3"/>
    <property type="match status" value="1"/>
</dbReference>
<feature type="compositionally biased region" description="Low complexity" evidence="18">
    <location>
        <begin position="159"/>
        <end position="185"/>
    </location>
</feature>
<feature type="domain" description="SH3" evidence="19">
    <location>
        <begin position="82"/>
        <end position="151"/>
    </location>
</feature>
<keyword evidence="21" id="KW-1185">Reference proteome</keyword>
<evidence type="ECO:0000256" key="14">
    <source>
        <dbReference type="ARBA" id="ARBA00023303"/>
    </source>
</evidence>
<gene>
    <name evidence="20" type="ORF">EOD39_6600</name>
</gene>
<comment type="function">
    <text evidence="16">Regulatory subunit of L-type calcium channels. Regulates the activity of L-type calcium channels that contain CACNA1A as pore-forming subunit. Regulates the activity of L-type calcium channels that contain CACNA1C as pore-forming subunit and increases the presence of the channel complex at the cell membrane. Required for functional expression L-type calcium channels that contain CACNA1D as pore-forming subunit. Regulates the activity of L-type calcium channels that contain CACNA1B as pore-forming subunit.</text>
</comment>
<dbReference type="InterPro" id="IPR001452">
    <property type="entry name" value="SH3_domain"/>
</dbReference>
<keyword evidence="5" id="KW-0813">Transport</keyword>
<evidence type="ECO:0000256" key="4">
    <source>
        <dbReference type="ARBA" id="ARBA00022443"/>
    </source>
</evidence>
<feature type="compositionally biased region" description="Polar residues" evidence="18">
    <location>
        <begin position="221"/>
        <end position="231"/>
    </location>
</feature>
<evidence type="ECO:0000256" key="6">
    <source>
        <dbReference type="ARBA" id="ARBA00022475"/>
    </source>
</evidence>
<keyword evidence="13" id="KW-0472">Membrane</keyword>
<feature type="compositionally biased region" description="Polar residues" evidence="18">
    <location>
        <begin position="342"/>
        <end position="357"/>
    </location>
</feature>
<feature type="compositionally biased region" description="Polar residues" evidence="18">
    <location>
        <begin position="497"/>
        <end position="512"/>
    </location>
</feature>
<dbReference type="InterPro" id="IPR008145">
    <property type="entry name" value="GK/Ca_channel_bsu"/>
</dbReference>
<dbReference type="Gene3D" id="3.40.50.300">
    <property type="entry name" value="P-loop containing nucleotide triphosphate hydrolases"/>
    <property type="match status" value="2"/>
</dbReference>
<reference evidence="20 21" key="1">
    <citation type="submission" date="2019-01" db="EMBL/GenBank/DDBJ databases">
        <title>Draft Genome and Complete Hox-Cluster Characterization of the Sterlet Sturgeon (Acipenser ruthenus).</title>
        <authorList>
            <person name="Wei Q."/>
        </authorList>
    </citation>
    <scope>NUCLEOTIDE SEQUENCE [LARGE SCALE GENOMIC DNA]</scope>
    <source>
        <strain evidence="20">WHYD16114868_AA</strain>
        <tissue evidence="20">Blood</tissue>
    </source>
</reference>
<dbReference type="Proteomes" id="UP000289886">
    <property type="component" value="Unassembled WGS sequence"/>
</dbReference>
<evidence type="ECO:0000256" key="10">
    <source>
        <dbReference type="ARBA" id="ARBA00022837"/>
    </source>
</evidence>
<dbReference type="EMBL" id="SCEB01214995">
    <property type="protein sequence ID" value="RXM31876.1"/>
    <property type="molecule type" value="Genomic_DNA"/>
</dbReference>
<keyword evidence="12" id="KW-0406">Ion transport</keyword>
<keyword evidence="4 17" id="KW-0728">SH3 domain</keyword>
<comment type="caution">
    <text evidence="20">The sequence shown here is derived from an EMBL/GenBank/DDBJ whole genome shotgun (WGS) entry which is preliminary data.</text>
</comment>
<keyword evidence="10" id="KW-0106">Calcium</keyword>
<feature type="region of interest" description="Disordered" evidence="18">
    <location>
        <begin position="314"/>
        <end position="687"/>
    </location>
</feature>
<dbReference type="SMART" id="SM00072">
    <property type="entry name" value="GuKc"/>
    <property type="match status" value="1"/>
</dbReference>
<dbReference type="Gene3D" id="2.30.30.40">
    <property type="entry name" value="SH3 Domains"/>
    <property type="match status" value="1"/>
</dbReference>
<dbReference type="GO" id="GO:0005891">
    <property type="term" value="C:voltage-gated calcium channel complex"/>
    <property type="evidence" value="ECO:0007669"/>
    <property type="project" value="InterPro"/>
</dbReference>
<dbReference type="InterPro" id="IPR046937">
    <property type="entry name" value="CAB1-4_N_A-dom"/>
</dbReference>
<keyword evidence="8" id="KW-0109">Calcium transport</keyword>
<evidence type="ECO:0000256" key="3">
    <source>
        <dbReference type="ARBA" id="ARBA00019007"/>
    </source>
</evidence>
<feature type="compositionally biased region" description="Polar residues" evidence="18">
    <location>
        <begin position="466"/>
        <end position="481"/>
    </location>
</feature>
<keyword evidence="9" id="KW-0107">Calcium channel</keyword>
<dbReference type="PANTHER" id="PTHR11824">
    <property type="entry name" value="VOLTAGE-DEPENDENT CALCIUM CHANNEL BETA SUBUNIT"/>
    <property type="match status" value="1"/>
</dbReference>
<evidence type="ECO:0000256" key="18">
    <source>
        <dbReference type="SAM" id="MobiDB-lite"/>
    </source>
</evidence>
<sequence length="1084" mass="120264">MDIFDNPNLQGKYAKRKSRFKRSDGSTSSDTTSNSFVRQGSADSYTSRPSDSDVSLEEDREALRREAERQALAQLEKAKTKPVAFAVRTNVGYNSAPGDDVPVQGMGISFDAKDFLHIKEKYSNDWWIGRLVKEGCEVGFIPSPVKLENTRLLQEQRLRQNRLSSSKSGGNSSSSLGDVATGTRRPTPPATGHVELSNVTFDIDALDLDAEEPGTEPLVNQPKTSVSSVTSPQANAKRIPFFKKMEQVPPYDVVPSMRPIILVGPSLKGYEVTDMMQKALFDFLKHRFEGRISITRVTADISLAKRSVLNNPSKHTIIERSSTRSSLGKKGPPNTDPEPYTLTPQNTIIERSSTRSSLGKRGPPNTDPEPYTLTPQNTIIERSSTRSSLGKRGPPNTDPEPYTLTPQNTIIERSSTRSSLGKRGPPNTDPEPYTLTPQNTIIERSSTRSSLGKRGPPNTDPEPYTLTPQNTIIERSSTRSSLGKRGPPNTDPEPYTLTPQNTIIERSSTRSSLGKRGPPNTDPEPYTLTPQNTIIERSSTRSSLGKRGPPNTDPEPYTLTPQNTIIERSSTRSSLGKRGPPNTDPEPYTLTPQNTIIERSSTRSSLGKRGPPNTDPEPYTLTPQNTIIERSSTRSSLGKRGPPNTDPEPYTLTPQNTIIERSSTRSSLGKRGPPNTDPEPYTLTPQNTIIERSSTRSSLAEVQSEIERIFELARTLQLVALDADTINHPSQLAKTSLAPIVVYIKIASPKVLQRLIKSRGKSQAKHLNVQMVAADKLAQCPPELFDIILDENQLEDACEHLSDYLEAFWKATHPPSSNPPNPLLNRTMATAALAASPAPVSNLQVQVLTSLRRNLEGLWGGTAGVHQEEEHERVFLCFFSSYNPPTLHGVRVCFGFALAPSLALQGPYLVHGEQPRLRDAPLSDRAGLREFQPDPGKQQQPYLCAVRTGRGGGRGLSRQDTFDSETQGSRDSAYTEAGDFCMDIETDPYEDPEPYGGTPYRIAQQRHLHLGQQQRQASWEDEGAEPDQENLNRAHLHSQQGRVKTRERQRERERYCQNLELQEPMMGRNRNEGVEEWGRDVYIR</sequence>